<protein>
    <submittedName>
        <fullName evidence="7">NtaA/DmoA family FMN-dependent monooxygenase</fullName>
    </submittedName>
</protein>
<dbReference type="PANTHER" id="PTHR30011:SF16">
    <property type="entry name" value="C2H2 FINGER DOMAIN TRANSCRIPTION FACTOR (EUROFUNG)-RELATED"/>
    <property type="match status" value="1"/>
</dbReference>
<evidence type="ECO:0000313" key="8">
    <source>
        <dbReference type="Proteomes" id="UP001501444"/>
    </source>
</evidence>
<proteinExistence type="inferred from homology"/>
<evidence type="ECO:0000259" key="6">
    <source>
        <dbReference type="Pfam" id="PF00296"/>
    </source>
</evidence>
<dbReference type="GO" id="GO:0004497">
    <property type="term" value="F:monooxygenase activity"/>
    <property type="evidence" value="ECO:0007669"/>
    <property type="project" value="UniProtKB-KW"/>
</dbReference>
<evidence type="ECO:0000256" key="4">
    <source>
        <dbReference type="ARBA" id="ARBA00023033"/>
    </source>
</evidence>
<dbReference type="InterPro" id="IPR051260">
    <property type="entry name" value="Diverse_substr_monoxygenases"/>
</dbReference>
<dbReference type="Pfam" id="PF00296">
    <property type="entry name" value="Bac_luciferase"/>
    <property type="match status" value="1"/>
</dbReference>
<evidence type="ECO:0000256" key="5">
    <source>
        <dbReference type="ARBA" id="ARBA00033748"/>
    </source>
</evidence>
<dbReference type="InterPro" id="IPR011251">
    <property type="entry name" value="Luciferase-like_dom"/>
</dbReference>
<keyword evidence="1" id="KW-0285">Flavoprotein</keyword>
<comment type="caution">
    <text evidence="7">The sequence shown here is derived from an EMBL/GenBank/DDBJ whole genome shotgun (WGS) entry which is preliminary data.</text>
</comment>
<feature type="domain" description="Luciferase-like" evidence="6">
    <location>
        <begin position="24"/>
        <end position="391"/>
    </location>
</feature>
<name>A0ABP5U230_9ACTN</name>
<dbReference type="SUPFAM" id="SSF51679">
    <property type="entry name" value="Bacterial luciferase-like"/>
    <property type="match status" value="1"/>
</dbReference>
<keyword evidence="4 7" id="KW-0503">Monooxygenase</keyword>
<dbReference type="InterPro" id="IPR036661">
    <property type="entry name" value="Luciferase-like_sf"/>
</dbReference>
<evidence type="ECO:0000256" key="2">
    <source>
        <dbReference type="ARBA" id="ARBA00022643"/>
    </source>
</evidence>
<dbReference type="CDD" id="cd01095">
    <property type="entry name" value="Nitrilotriacetate_monoxgenase"/>
    <property type="match status" value="1"/>
</dbReference>
<dbReference type="Proteomes" id="UP001501444">
    <property type="component" value="Unassembled WGS sequence"/>
</dbReference>
<comment type="similarity">
    <text evidence="5">Belongs to the NtaA/SnaA/DszA monooxygenase family.</text>
</comment>
<organism evidence="7 8">
    <name type="scientific">Dactylosporangium salmoneum</name>
    <dbReference type="NCBI Taxonomy" id="53361"/>
    <lineage>
        <taxon>Bacteria</taxon>
        <taxon>Bacillati</taxon>
        <taxon>Actinomycetota</taxon>
        <taxon>Actinomycetes</taxon>
        <taxon>Micromonosporales</taxon>
        <taxon>Micromonosporaceae</taxon>
        <taxon>Dactylosporangium</taxon>
    </lineage>
</organism>
<dbReference type="PANTHER" id="PTHR30011">
    <property type="entry name" value="ALKANESULFONATE MONOOXYGENASE-RELATED"/>
    <property type="match status" value="1"/>
</dbReference>
<dbReference type="PIRSF" id="PIRSF000337">
    <property type="entry name" value="NTA_MOA"/>
    <property type="match status" value="1"/>
</dbReference>
<dbReference type="NCBIfam" id="TIGR03860">
    <property type="entry name" value="FMN_nitrolo"/>
    <property type="match status" value="1"/>
</dbReference>
<keyword evidence="8" id="KW-1185">Reference proteome</keyword>
<evidence type="ECO:0000256" key="3">
    <source>
        <dbReference type="ARBA" id="ARBA00023002"/>
    </source>
</evidence>
<evidence type="ECO:0000313" key="7">
    <source>
        <dbReference type="EMBL" id="GAA2365319.1"/>
    </source>
</evidence>
<evidence type="ECO:0000256" key="1">
    <source>
        <dbReference type="ARBA" id="ARBA00022630"/>
    </source>
</evidence>
<reference evidence="8" key="1">
    <citation type="journal article" date="2019" name="Int. J. Syst. Evol. Microbiol.">
        <title>The Global Catalogue of Microorganisms (GCM) 10K type strain sequencing project: providing services to taxonomists for standard genome sequencing and annotation.</title>
        <authorList>
            <consortium name="The Broad Institute Genomics Platform"/>
            <consortium name="The Broad Institute Genome Sequencing Center for Infectious Disease"/>
            <person name="Wu L."/>
            <person name="Ma J."/>
        </authorList>
    </citation>
    <scope>NUCLEOTIDE SEQUENCE [LARGE SCALE GENOMIC DNA]</scope>
    <source>
        <strain evidence="8">JCM 3272</strain>
    </source>
</reference>
<dbReference type="InterPro" id="IPR016215">
    <property type="entry name" value="NTA_MOA"/>
</dbReference>
<gene>
    <name evidence="7" type="ORF">GCM10010170_063730</name>
</gene>
<keyword evidence="2" id="KW-0288">FMN</keyword>
<keyword evidence="3" id="KW-0560">Oxidoreductase</keyword>
<dbReference type="EMBL" id="BAAARV010000062">
    <property type="protein sequence ID" value="GAA2365319.1"/>
    <property type="molecule type" value="Genomic_DNA"/>
</dbReference>
<dbReference type="Gene3D" id="3.20.20.30">
    <property type="entry name" value="Luciferase-like domain"/>
    <property type="match status" value="1"/>
</dbReference>
<accession>A0ABP5U230</accession>
<sequence>MTKRQVVLAAHFPGVNNTTVWSDPAAGSQIAFDSFEHLARTAERGRFDFFFLAEGLRLREQRGRIHDLDVVGRPDSLTVLGALGAVTTHLGLTATVNATFNEPLDLARRLATLDHLTGGRAGWNVVTSSDAFTGENFRRGGYLDRADRYGRAAEVLRAARELWDSWPADEVVADPAAGVFTRTAGPGAFVHKGRHVDIAGRFGVPRSPQGRPLIIQAGDSDAGRDFAAADADAIFSRHSTFEAGRAFYDDVKGRMARFGRRPDQLKILPAATFALGATDDEAREKAHHVRRQQVSPQTAILLLEQLWNKDLSDFDPDGPLPPFDPVPEADSIIKGRARMFDDPVATARQWRALAEEKRLGIRDLVIEVTGRQSFIGTPATIAATIDDFVQRRAADGFILVPHIVPGGLDEFVDTVVPLLQERGVLRAEYATTTLRGHLGLADG</sequence>
<dbReference type="RefSeq" id="WP_344616260.1">
    <property type="nucleotide sequence ID" value="NZ_BAAARV010000062.1"/>
</dbReference>